<evidence type="ECO:0000313" key="3">
    <source>
        <dbReference type="EMBL" id="GAH13096.1"/>
    </source>
</evidence>
<accession>X1CX81</accession>
<comment type="caution">
    <text evidence="3">The sequence shown here is derived from an EMBL/GenBank/DDBJ whole genome shotgun (WGS) entry which is preliminary data.</text>
</comment>
<dbReference type="Gene3D" id="3.30.160.60">
    <property type="entry name" value="Classic Zinc Finger"/>
    <property type="match status" value="1"/>
</dbReference>
<proteinExistence type="inferred from homology"/>
<organism evidence="3">
    <name type="scientific">marine sediment metagenome</name>
    <dbReference type="NCBI Taxonomy" id="412755"/>
    <lineage>
        <taxon>unclassified sequences</taxon>
        <taxon>metagenomes</taxon>
        <taxon>ecological metagenomes</taxon>
    </lineage>
</organism>
<dbReference type="InterPro" id="IPR023486">
    <property type="entry name" value="TFIIB_CS"/>
</dbReference>
<feature type="non-terminal residue" evidence="3">
    <location>
        <position position="175"/>
    </location>
</feature>
<dbReference type="AlphaFoldDB" id="X1CX81"/>
<dbReference type="Pfam" id="PF00382">
    <property type="entry name" value="TFIIB"/>
    <property type="match status" value="1"/>
</dbReference>
<dbReference type="SUPFAM" id="SSF47954">
    <property type="entry name" value="Cyclin-like"/>
    <property type="match status" value="1"/>
</dbReference>
<evidence type="ECO:0000256" key="1">
    <source>
        <dbReference type="ARBA" id="ARBA00010857"/>
    </source>
</evidence>
<comment type="similarity">
    <text evidence="1">Belongs to the TFIIB family.</text>
</comment>
<dbReference type="EMBL" id="BART01031320">
    <property type="protein sequence ID" value="GAH13096.1"/>
    <property type="molecule type" value="Genomic_DNA"/>
</dbReference>
<dbReference type="InterPro" id="IPR036915">
    <property type="entry name" value="Cyclin-like_sf"/>
</dbReference>
<gene>
    <name evidence="3" type="ORF">S01H4_54427</name>
</gene>
<name>X1CX81_9ZZZZ</name>
<evidence type="ECO:0000259" key="2">
    <source>
        <dbReference type="Pfam" id="PF00382"/>
    </source>
</evidence>
<dbReference type="PROSITE" id="PS00782">
    <property type="entry name" value="TFIIB"/>
    <property type="match status" value="1"/>
</dbReference>
<reference evidence="3" key="1">
    <citation type="journal article" date="2014" name="Front. Microbiol.">
        <title>High frequency of phylogenetically diverse reductive dehalogenase-homologous genes in deep subseafloor sedimentary metagenomes.</title>
        <authorList>
            <person name="Kawai M."/>
            <person name="Futagami T."/>
            <person name="Toyoda A."/>
            <person name="Takaki Y."/>
            <person name="Nishi S."/>
            <person name="Hori S."/>
            <person name="Arai W."/>
            <person name="Tsubouchi T."/>
            <person name="Morono Y."/>
            <person name="Uchiyama I."/>
            <person name="Ito T."/>
            <person name="Fujiyama A."/>
            <person name="Inagaki F."/>
            <person name="Takami H."/>
        </authorList>
    </citation>
    <scope>NUCLEOTIDE SEQUENCE</scope>
    <source>
        <strain evidence="3">Expedition CK06-06</strain>
    </source>
</reference>
<dbReference type="Gene3D" id="1.10.472.10">
    <property type="entry name" value="Cyclin-like"/>
    <property type="match status" value="1"/>
</dbReference>
<sequence length="175" mass="19456">MNGDNKVSGEEVGECLLRLRNPLEKIRETVKILLPGHDAADRVSERAAKLIAKAYEKDRLALVGRKTSGIIASAIYLAARMEEGVSISQAKVAEALGITVVTLRTGARQINEMLGLGIPKFSDRRERYVCPFCGEAFTALDDLQIHLWRKKIKYASTLRVWMFNADGVLVNEEII</sequence>
<protein>
    <recommendedName>
        <fullName evidence="2">Transcription factor TFIIB cyclin-like domain-containing protein</fullName>
    </recommendedName>
</protein>
<dbReference type="GO" id="GO:0017025">
    <property type="term" value="F:TBP-class protein binding"/>
    <property type="evidence" value="ECO:0007669"/>
    <property type="project" value="InterPro"/>
</dbReference>
<feature type="domain" description="Transcription factor TFIIB cyclin-like" evidence="2">
    <location>
        <begin position="41"/>
        <end position="106"/>
    </location>
</feature>
<dbReference type="InterPro" id="IPR013150">
    <property type="entry name" value="TFIIB_cyclin"/>
</dbReference>